<name>A0A7Y9VR79_9PSED</name>
<gene>
    <name evidence="1" type="ORF">GGI52_000117</name>
</gene>
<evidence type="ECO:0000313" key="2">
    <source>
        <dbReference type="Proteomes" id="UP000553035"/>
    </source>
</evidence>
<dbReference type="Gene3D" id="3.20.20.140">
    <property type="entry name" value="Metal-dependent hydrolases"/>
    <property type="match status" value="2"/>
</dbReference>
<dbReference type="GO" id="GO:0043103">
    <property type="term" value="P:hypoxanthine salvage"/>
    <property type="evidence" value="ECO:0007669"/>
    <property type="project" value="TreeGrafter"/>
</dbReference>
<dbReference type="GO" id="GO:0005829">
    <property type="term" value="C:cytosol"/>
    <property type="evidence" value="ECO:0007669"/>
    <property type="project" value="TreeGrafter"/>
</dbReference>
<evidence type="ECO:0008006" key="3">
    <source>
        <dbReference type="Google" id="ProtNLM"/>
    </source>
</evidence>
<dbReference type="Proteomes" id="UP000553035">
    <property type="component" value="Unassembled WGS sequence"/>
</dbReference>
<dbReference type="InterPro" id="IPR006330">
    <property type="entry name" value="Ado/ade_deaminase"/>
</dbReference>
<sequence length="881" mass="101805">MLDQSLFELASATCFSSTSLAQTLRARLLSLPDLGDPTRHDSFHETCLRNLRVDLDADYPRRFRINDMDLALKTLWPSNIFLESQGGRLDMLDGLFDQLFFENGDVIQYRDDRVQAYVRCAARLDPALLAGWRIAKRLREQPRLGCNDLSRIVEAQQPFFSPRPQTGKAFAENHVHLGGVHYDGLVLMSGLSAPLKELANEPALKVLPSLQRLTQTLLMDIGTIPLENKDIRKICTETLGSGWKIEPPISINWKWLAEKQMEPADVLHPHWQRQKIARALVKGDTGKAWLWFVVWCWTRYQDPECTSELRMTLFYLLNSLTHMRRQLLMDGQGLTRFVDVYNNQARRNLGWHQQYTDAARRIFHGDGDVAEIKVVHQLFTPQAVIQWLNHLGKAIGLEAAPKLRQVPLAKQLAMRNAFERWHFCIHLIRDELSRDNPSNVWLEAAKLESKLSSNASWEREELINTSSLWSGRLQPARWIRGLDVAGDENAVKTEVFAPAIRWLRQGLQCKPLLAAPTTGLHLSVHAGEDYAHPLSGMRHIDETVVFCGMRSGDRLGHALAIGVEPKMWLERHGEAVLPLDEHVDNLVWAWHHACEMSPHLDLAAQIVPKLERTLRRLIPYLSWRGKEQPRPTIEALYDAWRMRRNCYHYVTRNKIAPFEDAKFNIAVPDRQEFEQHVEKDLTHPVKLYMQRWRALSNRRNGLNDALWPPVDHEQQVPCKVRIRQSDHESDNHYRTEGDLNLITVTETSNEVLFMHALQDWLLDRYDRLGLVIEANPTSNVYIARLKCHSEHPVFRWYPPDENTLARGAKNNLFGLRRGPIKFCINTDDPGIMPTTLRTEFALLREAALTHEVSRTQAEQWLERIRLFGLEQFHQKHESLWG</sequence>
<dbReference type="GO" id="GO:0006154">
    <property type="term" value="P:adenosine catabolic process"/>
    <property type="evidence" value="ECO:0007669"/>
    <property type="project" value="TreeGrafter"/>
</dbReference>
<dbReference type="RefSeq" id="WP_179692110.1">
    <property type="nucleotide sequence ID" value="NZ_JACCAT010000001.1"/>
</dbReference>
<comment type="caution">
    <text evidence="1">The sequence shown here is derived from an EMBL/GenBank/DDBJ whole genome shotgun (WGS) entry which is preliminary data.</text>
</comment>
<evidence type="ECO:0000313" key="1">
    <source>
        <dbReference type="EMBL" id="NYH07074.1"/>
    </source>
</evidence>
<dbReference type="InterPro" id="IPR032466">
    <property type="entry name" value="Metal_Hydrolase"/>
</dbReference>
<dbReference type="NCBIfam" id="NF041744">
    <property type="entry name" value="RdrB"/>
    <property type="match status" value="1"/>
</dbReference>
<dbReference type="GO" id="GO:0046103">
    <property type="term" value="P:inosine biosynthetic process"/>
    <property type="evidence" value="ECO:0007669"/>
    <property type="project" value="TreeGrafter"/>
</dbReference>
<reference evidence="1 2" key="1">
    <citation type="submission" date="2020-07" db="EMBL/GenBank/DDBJ databases">
        <title>Exploring microbial biodiversity for novel pathways involved in the catabolism of aromatic compounds derived from lignin.</title>
        <authorList>
            <person name="Elkins J."/>
        </authorList>
    </citation>
    <scope>NUCLEOTIDE SEQUENCE [LARGE SCALE GENOMIC DNA]</scope>
    <source>
        <strain evidence="1 2">VanB</strain>
    </source>
</reference>
<dbReference type="PANTHER" id="PTHR11409">
    <property type="entry name" value="ADENOSINE DEAMINASE"/>
    <property type="match status" value="1"/>
</dbReference>
<dbReference type="EMBL" id="JACCAT010000001">
    <property type="protein sequence ID" value="NYH07074.1"/>
    <property type="molecule type" value="Genomic_DNA"/>
</dbReference>
<dbReference type="PANTHER" id="PTHR11409:SF43">
    <property type="entry name" value="ADENOSINE DEAMINASE"/>
    <property type="match status" value="1"/>
</dbReference>
<dbReference type="AlphaFoldDB" id="A0A7Y9VR79"/>
<protein>
    <recommendedName>
        <fullName evidence="3">Adenosine deaminase</fullName>
    </recommendedName>
</protein>
<organism evidence="1 2">
    <name type="scientific">Pseudomonas moraviensis</name>
    <dbReference type="NCBI Taxonomy" id="321662"/>
    <lineage>
        <taxon>Bacteria</taxon>
        <taxon>Pseudomonadati</taxon>
        <taxon>Pseudomonadota</taxon>
        <taxon>Gammaproteobacteria</taxon>
        <taxon>Pseudomonadales</taxon>
        <taxon>Pseudomonadaceae</taxon>
        <taxon>Pseudomonas</taxon>
    </lineage>
</organism>
<dbReference type="SUPFAM" id="SSF51556">
    <property type="entry name" value="Metallo-dependent hydrolases"/>
    <property type="match status" value="1"/>
</dbReference>
<dbReference type="GO" id="GO:0004000">
    <property type="term" value="F:adenosine deaminase activity"/>
    <property type="evidence" value="ECO:0007669"/>
    <property type="project" value="TreeGrafter"/>
</dbReference>
<proteinExistence type="predicted"/>
<accession>A0A7Y9VR79</accession>